<dbReference type="PROSITE" id="PS51257">
    <property type="entry name" value="PROKAR_LIPOPROTEIN"/>
    <property type="match status" value="1"/>
</dbReference>
<evidence type="ECO:0000313" key="2">
    <source>
        <dbReference type="Proteomes" id="UP000190065"/>
    </source>
</evidence>
<dbReference type="Gene3D" id="2.60.40.10">
    <property type="entry name" value="Immunoglobulins"/>
    <property type="match status" value="1"/>
</dbReference>
<dbReference type="STRING" id="28136.SAMN02745202_00787"/>
<evidence type="ECO:0000313" key="1">
    <source>
        <dbReference type="EMBL" id="SJZ68188.1"/>
    </source>
</evidence>
<reference evidence="1 2" key="1">
    <citation type="submission" date="2017-02" db="EMBL/GenBank/DDBJ databases">
        <authorList>
            <person name="Peterson S.W."/>
        </authorList>
    </citation>
    <scope>NUCLEOTIDE SEQUENCE [LARGE SCALE GENOMIC DNA]</scope>
    <source>
        <strain evidence="1 2">ATCC 43324</strain>
    </source>
</reference>
<evidence type="ECO:0008006" key="3">
    <source>
        <dbReference type="Google" id="ProtNLM"/>
    </source>
</evidence>
<dbReference type="Proteomes" id="UP000190065">
    <property type="component" value="Unassembled WGS sequence"/>
</dbReference>
<organism evidence="1 2">
    <name type="scientific">Segatella oulorum</name>
    <dbReference type="NCBI Taxonomy" id="28136"/>
    <lineage>
        <taxon>Bacteria</taxon>
        <taxon>Pseudomonadati</taxon>
        <taxon>Bacteroidota</taxon>
        <taxon>Bacteroidia</taxon>
        <taxon>Bacteroidales</taxon>
        <taxon>Prevotellaceae</taxon>
        <taxon>Segatella</taxon>
    </lineage>
</organism>
<sequence>MREMNNGNIPYRSIAVLLFTVLLSSCLKETAVPIESTFTIETSEDKTSPVTIQLKNESYGAEEYEWTFEGGIPSSSNESTPAKVVFTQAGEHCFLAQGVSR</sequence>
<dbReference type="AlphaFoldDB" id="A0A1T4MN90"/>
<gene>
    <name evidence="1" type="ORF">SAMN02745202_00787</name>
</gene>
<protein>
    <recommendedName>
        <fullName evidence="3">PKD domain-containing protein</fullName>
    </recommendedName>
</protein>
<proteinExistence type="predicted"/>
<name>A0A1T4MN90_9BACT</name>
<dbReference type="EMBL" id="FUXK01000007">
    <property type="protein sequence ID" value="SJZ68188.1"/>
    <property type="molecule type" value="Genomic_DNA"/>
</dbReference>
<dbReference type="InterPro" id="IPR013783">
    <property type="entry name" value="Ig-like_fold"/>
</dbReference>
<accession>A0A1T4MN90</accession>